<sequence>MVSLDSLDNVLRSVQIAVLLGSVGVNVWLWVRGRNDKALDALKAKDAELSRQLGDTANTTTTQLVALTANVAALGTRVAVLETTVRHMPTHNDLQAIQRELRDINGTVSAVSERSEATLEMVRTIQAHLLESK</sequence>
<evidence type="ECO:0000313" key="3">
    <source>
        <dbReference type="Proteomes" id="UP001139971"/>
    </source>
</evidence>
<comment type="caution">
    <text evidence="2">The sequence shown here is derived from an EMBL/GenBank/DDBJ whole genome shotgun (WGS) entry which is preliminary data.</text>
</comment>
<dbReference type="Pfam" id="PF10805">
    <property type="entry name" value="DUF2730"/>
    <property type="match status" value="1"/>
</dbReference>
<protein>
    <submittedName>
        <fullName evidence="2">DUF2730 domain-containing protein</fullName>
    </submittedName>
</protein>
<keyword evidence="1" id="KW-0472">Membrane</keyword>
<keyword evidence="1" id="KW-0812">Transmembrane</keyword>
<keyword evidence="3" id="KW-1185">Reference proteome</keyword>
<proteinExistence type="predicted"/>
<dbReference type="Proteomes" id="UP001139971">
    <property type="component" value="Unassembled WGS sequence"/>
</dbReference>
<gene>
    <name evidence="2" type="ORF">OD750_010245</name>
</gene>
<dbReference type="AlphaFoldDB" id="A0A9X3YLI6"/>
<name>A0A9X3YLI6_9GAMM</name>
<keyword evidence="1" id="KW-1133">Transmembrane helix</keyword>
<evidence type="ECO:0000256" key="1">
    <source>
        <dbReference type="SAM" id="Phobius"/>
    </source>
</evidence>
<reference evidence="2" key="1">
    <citation type="submission" date="2023-02" db="EMBL/GenBank/DDBJ databases">
        <title>Tahibacter soli sp. nov. isolated from soil.</title>
        <authorList>
            <person name="Baek J.H."/>
            <person name="Lee J.K."/>
            <person name="Choi D.G."/>
            <person name="Jeon C.O."/>
        </authorList>
    </citation>
    <scope>NUCLEOTIDE SEQUENCE</scope>
    <source>
        <strain evidence="2">BL</strain>
    </source>
</reference>
<dbReference type="EMBL" id="JAOVZO020000015">
    <property type="protein sequence ID" value="MDC8012923.1"/>
    <property type="molecule type" value="Genomic_DNA"/>
</dbReference>
<feature type="transmembrane region" description="Helical" evidence="1">
    <location>
        <begin position="12"/>
        <end position="31"/>
    </location>
</feature>
<evidence type="ECO:0000313" key="2">
    <source>
        <dbReference type="EMBL" id="MDC8012923.1"/>
    </source>
</evidence>
<dbReference type="InterPro" id="IPR020269">
    <property type="entry name" value="Phage_Mu_Releasin"/>
</dbReference>
<organism evidence="2 3">
    <name type="scientific">Tahibacter soli</name>
    <dbReference type="NCBI Taxonomy" id="2983605"/>
    <lineage>
        <taxon>Bacteria</taxon>
        <taxon>Pseudomonadati</taxon>
        <taxon>Pseudomonadota</taxon>
        <taxon>Gammaproteobacteria</taxon>
        <taxon>Lysobacterales</taxon>
        <taxon>Rhodanobacteraceae</taxon>
        <taxon>Tahibacter</taxon>
    </lineage>
</organism>
<dbReference type="RefSeq" id="WP_263544615.1">
    <property type="nucleotide sequence ID" value="NZ_JAOVZO020000015.1"/>
</dbReference>
<accession>A0A9X3YLI6</accession>